<name>A0ABQ7WWY2_BRANA</name>
<evidence type="ECO:0000256" key="6">
    <source>
        <dbReference type="ARBA" id="ARBA00049360"/>
    </source>
</evidence>
<evidence type="ECO:0000256" key="2">
    <source>
        <dbReference type="ARBA" id="ARBA00007448"/>
    </source>
</evidence>
<dbReference type="Gene3D" id="6.10.280.40">
    <property type="match status" value="1"/>
</dbReference>
<feature type="compositionally biased region" description="Basic and acidic residues" evidence="7">
    <location>
        <begin position="820"/>
        <end position="839"/>
    </location>
</feature>
<dbReference type="Gene3D" id="3.30.559.10">
    <property type="entry name" value="Chloramphenicol acetyltransferase-like domain"/>
    <property type="match status" value="2"/>
</dbReference>
<keyword evidence="3" id="KW-0378">Hydrolase</keyword>
<dbReference type="Pfam" id="PF25568">
    <property type="entry name" value="AAA_lid_At3g28540"/>
    <property type="match status" value="1"/>
</dbReference>
<comment type="caution">
    <text evidence="10">The sequence shown here is derived from an EMBL/GenBank/DDBJ whole genome shotgun (WGS) entry which is preliminary data.</text>
</comment>
<dbReference type="Proteomes" id="UP000824890">
    <property type="component" value="Unassembled WGS sequence"/>
</dbReference>
<keyword evidence="4" id="KW-0547">Nucleotide-binding</keyword>
<dbReference type="InterPro" id="IPR058017">
    <property type="entry name" value="At3g28540-like_C"/>
</dbReference>
<keyword evidence="5" id="KW-0460">Magnesium</keyword>
<feature type="region of interest" description="Disordered" evidence="7">
    <location>
        <begin position="676"/>
        <end position="697"/>
    </location>
</feature>
<dbReference type="Pfam" id="PF00004">
    <property type="entry name" value="AAA"/>
    <property type="match status" value="1"/>
</dbReference>
<evidence type="ECO:0000259" key="9">
    <source>
        <dbReference type="SMART" id="SM00382"/>
    </source>
</evidence>
<evidence type="ECO:0000313" key="11">
    <source>
        <dbReference type="Proteomes" id="UP000824890"/>
    </source>
</evidence>
<comment type="similarity">
    <text evidence="2">Belongs to the AAA ATPase family. BCS1 subfamily.</text>
</comment>
<dbReference type="PANTHER" id="PTHR23070">
    <property type="entry name" value="BCS1 AAA-TYPE ATPASE"/>
    <property type="match status" value="1"/>
</dbReference>
<protein>
    <recommendedName>
        <fullName evidence="9">AAA+ ATPase domain-containing protein</fullName>
    </recommendedName>
</protein>
<evidence type="ECO:0000256" key="3">
    <source>
        <dbReference type="ARBA" id="ARBA00022801"/>
    </source>
</evidence>
<dbReference type="Pfam" id="PF14363">
    <property type="entry name" value="AAA_assoc"/>
    <property type="match status" value="1"/>
</dbReference>
<feature type="compositionally biased region" description="Basic and acidic residues" evidence="7">
    <location>
        <begin position="846"/>
        <end position="862"/>
    </location>
</feature>
<accession>A0ABQ7WWY2</accession>
<dbReference type="InterPro" id="IPR027417">
    <property type="entry name" value="P-loop_NTPase"/>
</dbReference>
<feature type="non-terminal residue" evidence="10">
    <location>
        <position position="1"/>
    </location>
</feature>
<comment type="catalytic activity">
    <reaction evidence="6">
        <text>ATP + H2O = ADP + phosphate + H(+)</text>
        <dbReference type="Rhea" id="RHEA:13065"/>
        <dbReference type="ChEBI" id="CHEBI:15377"/>
        <dbReference type="ChEBI" id="CHEBI:15378"/>
        <dbReference type="ChEBI" id="CHEBI:30616"/>
        <dbReference type="ChEBI" id="CHEBI:43474"/>
        <dbReference type="ChEBI" id="CHEBI:456216"/>
    </reaction>
</comment>
<dbReference type="InterPro" id="IPR025753">
    <property type="entry name" value="AAA_N_dom"/>
</dbReference>
<dbReference type="EMBL" id="JAGKQM010003052">
    <property type="protein sequence ID" value="KAH0837299.1"/>
    <property type="molecule type" value="Genomic_DNA"/>
</dbReference>
<keyword evidence="8" id="KW-0812">Transmembrane</keyword>
<evidence type="ECO:0000256" key="8">
    <source>
        <dbReference type="SAM" id="Phobius"/>
    </source>
</evidence>
<dbReference type="InterPro" id="IPR023213">
    <property type="entry name" value="CAT-like_dom_sf"/>
</dbReference>
<keyword evidence="8" id="KW-0472">Membrane</keyword>
<organism evidence="10 11">
    <name type="scientific">Brassica napus</name>
    <name type="common">Rape</name>
    <dbReference type="NCBI Taxonomy" id="3708"/>
    <lineage>
        <taxon>Eukaryota</taxon>
        <taxon>Viridiplantae</taxon>
        <taxon>Streptophyta</taxon>
        <taxon>Embryophyta</taxon>
        <taxon>Tracheophyta</taxon>
        <taxon>Spermatophyta</taxon>
        <taxon>Magnoliopsida</taxon>
        <taxon>eudicotyledons</taxon>
        <taxon>Gunneridae</taxon>
        <taxon>Pentapetalae</taxon>
        <taxon>rosids</taxon>
        <taxon>malvids</taxon>
        <taxon>Brassicales</taxon>
        <taxon>Brassicaceae</taxon>
        <taxon>Brassiceae</taxon>
        <taxon>Brassica</taxon>
    </lineage>
</organism>
<feature type="region of interest" description="Disordered" evidence="7">
    <location>
        <begin position="820"/>
        <end position="878"/>
    </location>
</feature>
<evidence type="ECO:0000256" key="4">
    <source>
        <dbReference type="ARBA" id="ARBA00022840"/>
    </source>
</evidence>
<sequence length="878" mass="101001">KKMLETVAIWGKMVSSIMLIWAMYSQYIPRHIRSQMEIYFYKLLGWLSFYVHINLEGVTGSLLALQVTELKDGVLIGYGINHLVSDGASFWSFFKTWTEICSAARKTFPPLPLRGWFLPEIDYPIRIPISETVPSSPVRVVASSSLLYLRKKMFRFTRRHISELKAKANAEVAAAAYGEHLKISSFQAVLAHMWRSIIRNSDLDPEEVIHFKLPMDLRQRLNPPLQKECFGNMVGLPTAITTAGEMLDNGLGWAALQLDKTVRSQTNEELKRFAEDWVKNPKIPNGLMLNNSFLVGSSPRFNVFGNDFGWGKPIAVRAGPGISGHGRILVYPGTEQRSMEIQTCLWSHVLDKLLADAEFLQHMLETVAIWGITAKSVSSVMLIWAVYSQYIPRHVRSQMEIYFYKLLGWLSFYVHIKFTEHTEEGLKRSENYNAIRNYLSTNTAARAQRLKANESKNSKSLVLSMDDHEEVEDVFNGVKVKWYSNVKVTETQSNYGRNNSYERRFFTLTFHRRHRGMIIDTYITHVLREGKAIGVRNRERKLYTNNSSSEWYPWMSGKWSNVPFHHPATFETLAMDPEKKERIKKDLVKFSKGKDYYKKVGKAWKRGYLLFGPPGTGKSTMISAIANFLDYDVYDLELTTVKDNSELKKLLLETQAKSIVVIEDIDCSLDLTGQRKTKKEEDEEEDKEKKKEKKKEDEKKSKVTLSGLLNSIDGLWSACSDEKIIIFTTNFVDKLDPALIRRGRMDNHIEMSYCRFEAFKVLAKNFLEIESHELYGEIERLLEETDMSPADVAETLMPKSDEEDADVCIKRLVKTVEEEKAKAKKLAEEEEKSKAEKEEKRKKKKKEEEADNKKTEEDEKKVKGSKVNGDLSEKNGTN</sequence>
<reference evidence="10 11" key="1">
    <citation type="submission" date="2021-05" db="EMBL/GenBank/DDBJ databases">
        <title>Genome Assembly of Synthetic Allotetraploid Brassica napus Reveals Homoeologous Exchanges between Subgenomes.</title>
        <authorList>
            <person name="Davis J.T."/>
        </authorList>
    </citation>
    <scope>NUCLEOTIDE SEQUENCE [LARGE SCALE GENOMIC DNA]</scope>
    <source>
        <strain evidence="11">cv. Da-Ae</strain>
        <tissue evidence="10">Seedling</tissue>
    </source>
</reference>
<dbReference type="SMART" id="SM00382">
    <property type="entry name" value="AAA"/>
    <property type="match status" value="1"/>
</dbReference>
<gene>
    <name evidence="10" type="ORF">HID58_092426</name>
</gene>
<keyword evidence="8" id="KW-1133">Transmembrane helix</keyword>
<keyword evidence="11" id="KW-1185">Reference proteome</keyword>
<evidence type="ECO:0000256" key="5">
    <source>
        <dbReference type="ARBA" id="ARBA00022842"/>
    </source>
</evidence>
<dbReference type="Gene3D" id="3.40.50.300">
    <property type="entry name" value="P-loop containing nucleotide triphosphate hydrolases"/>
    <property type="match status" value="1"/>
</dbReference>
<dbReference type="SUPFAM" id="SSF52540">
    <property type="entry name" value="P-loop containing nucleoside triphosphate hydrolases"/>
    <property type="match status" value="1"/>
</dbReference>
<proteinExistence type="inferred from homology"/>
<dbReference type="InterPro" id="IPR003959">
    <property type="entry name" value="ATPase_AAA_core"/>
</dbReference>
<dbReference type="Pfam" id="PF02458">
    <property type="entry name" value="Transferase"/>
    <property type="match status" value="1"/>
</dbReference>
<dbReference type="InterPro" id="IPR050747">
    <property type="entry name" value="Mitochondrial_chaperone_BCS1"/>
</dbReference>
<dbReference type="InterPro" id="IPR003593">
    <property type="entry name" value="AAA+_ATPase"/>
</dbReference>
<dbReference type="CDD" id="cd19510">
    <property type="entry name" value="RecA-like_BCS1"/>
    <property type="match status" value="1"/>
</dbReference>
<comment type="cofactor">
    <cofactor evidence="1">
        <name>Mg(2+)</name>
        <dbReference type="ChEBI" id="CHEBI:18420"/>
    </cofactor>
</comment>
<feature type="transmembrane region" description="Helical" evidence="8">
    <location>
        <begin position="7"/>
        <end position="24"/>
    </location>
</feature>
<feature type="domain" description="AAA+ ATPase" evidence="9">
    <location>
        <begin position="604"/>
        <end position="755"/>
    </location>
</feature>
<evidence type="ECO:0000313" key="10">
    <source>
        <dbReference type="EMBL" id="KAH0837299.1"/>
    </source>
</evidence>
<evidence type="ECO:0000256" key="7">
    <source>
        <dbReference type="SAM" id="MobiDB-lite"/>
    </source>
</evidence>
<evidence type="ECO:0000256" key="1">
    <source>
        <dbReference type="ARBA" id="ARBA00001946"/>
    </source>
</evidence>
<keyword evidence="4" id="KW-0067">ATP-binding</keyword>